<dbReference type="GO" id="GO:0032259">
    <property type="term" value="P:methylation"/>
    <property type="evidence" value="ECO:0007669"/>
    <property type="project" value="UniProtKB-KW"/>
</dbReference>
<comment type="caution">
    <text evidence="2">The sequence shown here is derived from an EMBL/GenBank/DDBJ whole genome shotgun (WGS) entry which is preliminary data.</text>
</comment>
<dbReference type="AlphaFoldDB" id="A0A918HX77"/>
<reference evidence="2" key="2">
    <citation type="submission" date="2020-09" db="EMBL/GenBank/DDBJ databases">
        <authorList>
            <person name="Sun Q."/>
            <person name="Ohkuma M."/>
        </authorList>
    </citation>
    <scope>NUCLEOTIDE SEQUENCE</scope>
    <source>
        <strain evidence="2">JCM 4391</strain>
    </source>
</reference>
<evidence type="ECO:0000313" key="2">
    <source>
        <dbReference type="EMBL" id="GGU40093.1"/>
    </source>
</evidence>
<dbReference type="Gene3D" id="3.40.50.150">
    <property type="entry name" value="Vaccinia Virus protein VP39"/>
    <property type="match status" value="1"/>
</dbReference>
<gene>
    <name evidence="2" type="primary">ubiE</name>
    <name evidence="2" type="ORF">GCM10010274_29720</name>
</gene>
<dbReference type="GO" id="GO:0008168">
    <property type="term" value="F:methyltransferase activity"/>
    <property type="evidence" value="ECO:0007669"/>
    <property type="project" value="UniProtKB-KW"/>
</dbReference>
<dbReference type="PANTHER" id="PTHR47473">
    <property type="entry name" value="BTA1P"/>
    <property type="match status" value="1"/>
</dbReference>
<organism evidence="2 3">
    <name type="scientific">Streptomyces lavendofoliae</name>
    <dbReference type="NCBI Taxonomy" id="67314"/>
    <lineage>
        <taxon>Bacteria</taxon>
        <taxon>Bacillati</taxon>
        <taxon>Actinomycetota</taxon>
        <taxon>Actinomycetes</taxon>
        <taxon>Kitasatosporales</taxon>
        <taxon>Streptomycetaceae</taxon>
        <taxon>Streptomyces</taxon>
    </lineage>
</organism>
<protein>
    <submittedName>
        <fullName evidence="2">Ubiquinone/menaquinone biosynthesis methyltransferase</fullName>
    </submittedName>
</protein>
<proteinExistence type="predicted"/>
<keyword evidence="3" id="KW-1185">Reference proteome</keyword>
<sequence>MGLRSDLRTIRHMAFPRVAGETPAERMESYYRAAAGDYDAFRERLLHGRRELMGLLPSVPGGHLVEMGAGTGSNIAHLDERHRKEFRAITLVDVSASMLDVARRRVERSGWDNVETVLASATDYRPRDGRADVVVFSYALTMMPDWFAAVDHARALLRPGGTIAVCDFYVSRKHPARGARHAAWRRHLWPAWFSHNDVFLSPDHLPYLRARFTAARVRESLSPVPYLPARVPYYLFIGTRD</sequence>
<dbReference type="Pfam" id="PF13649">
    <property type="entry name" value="Methyltransf_25"/>
    <property type="match status" value="1"/>
</dbReference>
<name>A0A918HX77_9ACTN</name>
<dbReference type="Proteomes" id="UP000636661">
    <property type="component" value="Unassembled WGS sequence"/>
</dbReference>
<dbReference type="EMBL" id="BMTP01000006">
    <property type="protein sequence ID" value="GGU40093.1"/>
    <property type="molecule type" value="Genomic_DNA"/>
</dbReference>
<dbReference type="CDD" id="cd02440">
    <property type="entry name" value="AdoMet_MTases"/>
    <property type="match status" value="1"/>
</dbReference>
<dbReference type="InterPro" id="IPR041698">
    <property type="entry name" value="Methyltransf_25"/>
</dbReference>
<dbReference type="PANTHER" id="PTHR47473:SF1">
    <property type="entry name" value="METHYLTRANSFERASE DOMAIN-CONTAINING PROTEIN"/>
    <property type="match status" value="1"/>
</dbReference>
<evidence type="ECO:0000259" key="1">
    <source>
        <dbReference type="Pfam" id="PF13649"/>
    </source>
</evidence>
<dbReference type="SUPFAM" id="SSF53335">
    <property type="entry name" value="S-adenosyl-L-methionine-dependent methyltransferases"/>
    <property type="match status" value="1"/>
</dbReference>
<evidence type="ECO:0000313" key="3">
    <source>
        <dbReference type="Proteomes" id="UP000636661"/>
    </source>
</evidence>
<accession>A0A918HX77</accession>
<keyword evidence="2" id="KW-0489">Methyltransferase</keyword>
<dbReference type="InterPro" id="IPR029063">
    <property type="entry name" value="SAM-dependent_MTases_sf"/>
</dbReference>
<keyword evidence="2" id="KW-0808">Transferase</keyword>
<feature type="domain" description="Methyltransferase" evidence="1">
    <location>
        <begin position="65"/>
        <end position="161"/>
    </location>
</feature>
<keyword evidence="2" id="KW-0830">Ubiquinone</keyword>
<reference evidence="2" key="1">
    <citation type="journal article" date="2014" name="Int. J. Syst. Evol. Microbiol.">
        <title>Complete genome sequence of Corynebacterium casei LMG S-19264T (=DSM 44701T), isolated from a smear-ripened cheese.</title>
        <authorList>
            <consortium name="US DOE Joint Genome Institute (JGI-PGF)"/>
            <person name="Walter F."/>
            <person name="Albersmeier A."/>
            <person name="Kalinowski J."/>
            <person name="Ruckert C."/>
        </authorList>
    </citation>
    <scope>NUCLEOTIDE SEQUENCE</scope>
    <source>
        <strain evidence="2">JCM 4391</strain>
    </source>
</reference>
<dbReference type="RefSeq" id="WP_189551268.1">
    <property type="nucleotide sequence ID" value="NZ_BMTP01000006.1"/>
</dbReference>